<dbReference type="InterPro" id="IPR011653">
    <property type="entry name" value="Lipoprotein_p35"/>
</dbReference>
<evidence type="ECO:0000256" key="1">
    <source>
        <dbReference type="SAM" id="SignalP"/>
    </source>
</evidence>
<keyword evidence="3" id="KW-1185">Reference proteome</keyword>
<organism evidence="2 3">
    <name type="scientific">Malacoplasma penetrans (strain HF-2)</name>
    <name type="common">Mycoplasma penetrans</name>
    <dbReference type="NCBI Taxonomy" id="272633"/>
    <lineage>
        <taxon>Bacteria</taxon>
        <taxon>Bacillati</taxon>
        <taxon>Mycoplasmatota</taxon>
        <taxon>Mycoplasmoidales</taxon>
        <taxon>Mycoplasmoidaceae</taxon>
        <taxon>Malacoplasma</taxon>
    </lineage>
</organism>
<dbReference type="InParanoid" id="Q8EV97"/>
<keyword evidence="2" id="KW-0449">Lipoprotein</keyword>
<dbReference type="KEGG" id="mpe:MYPE6690"/>
<reference evidence="2 3" key="1">
    <citation type="journal article" date="2002" name="Nucleic Acids Res.">
        <title>The complete genomic sequence of Mycoplasma penetrans, an intracellular bacterial pathogen in humans.</title>
        <authorList>
            <person name="Sasaki Y."/>
            <person name="Ishikawa J."/>
            <person name="Yamashita A."/>
            <person name="Oshima K."/>
            <person name="Kenri T."/>
            <person name="Furuya K."/>
            <person name="Yoshino C."/>
            <person name="Horino A."/>
            <person name="Shiba T."/>
            <person name="Sasaki T."/>
            <person name="Hattori M."/>
        </authorList>
    </citation>
    <scope>NUCLEOTIDE SEQUENCE [LARGE SCALE GENOMIC DNA]</scope>
    <source>
        <strain evidence="2 3">HF-2</strain>
    </source>
</reference>
<accession>Q8EV97</accession>
<dbReference type="HOGENOM" id="CLU_040028_0_0_14"/>
<dbReference type="AlphaFoldDB" id="Q8EV97"/>
<keyword evidence="1" id="KW-0732">Signal</keyword>
<protein>
    <submittedName>
        <fullName evidence="2">P35 lipoprotein homolog</fullName>
    </submittedName>
</protein>
<dbReference type="EMBL" id="BA000026">
    <property type="protein sequence ID" value="BAC44461.1"/>
    <property type="molecule type" value="Genomic_DNA"/>
</dbReference>
<dbReference type="PROSITE" id="PS51257">
    <property type="entry name" value="PROKAR_LIPOPROTEIN"/>
    <property type="match status" value="1"/>
</dbReference>
<sequence length="388" mass="41135">MKIKKIKLLKALALTGAFGIVATVPIIVSSCSSTSDNNTGGNQDGQQTQKVTPVLKDEVDLKGSLSKIFDTTATDASSRKSTNTLISEDIKANPENYFTNGNETNVKEAIEKATIDVEGNFSNASWTGNAYNTTSNGWDGVTIEDANKLIYTTSSAQLTFKDLDGLKTELEKNGTDNKTVLQNALEAAGATIEADTTLTIKNRVGFTSGDLIHINVEADKSGTQTQYDLQIPTSNLNLSVTGLTIKVSGDNINTNEKTTTNFKYNIGIDSTLGFEQAKGAAPEETANNLSDAATAAKNILVKLGYVTTTGGSDLSNDKISAALGIYNCNFTPKSATEKQGATPDAGVTDANKVYTVTVTATPFNDTYVWDDGSSGEKDFSFDVSLKVN</sequence>
<dbReference type="Proteomes" id="UP000002522">
    <property type="component" value="Chromosome"/>
</dbReference>
<evidence type="ECO:0000313" key="3">
    <source>
        <dbReference type="Proteomes" id="UP000002522"/>
    </source>
</evidence>
<dbReference type="Pfam" id="PF07668">
    <property type="entry name" value="MpPF1"/>
    <property type="match status" value="1"/>
</dbReference>
<feature type="chain" id="PRO_5004305840" evidence="1">
    <location>
        <begin position="23"/>
        <end position="388"/>
    </location>
</feature>
<evidence type="ECO:0000313" key="2">
    <source>
        <dbReference type="EMBL" id="BAC44461.1"/>
    </source>
</evidence>
<gene>
    <name evidence="2" type="ordered locus">MYPE6690</name>
</gene>
<name>Q8EV97_MALP2</name>
<dbReference type="GO" id="GO:0016020">
    <property type="term" value="C:membrane"/>
    <property type="evidence" value="ECO:0007669"/>
    <property type="project" value="InterPro"/>
</dbReference>
<proteinExistence type="predicted"/>
<feature type="signal peptide" evidence="1">
    <location>
        <begin position="1"/>
        <end position="22"/>
    </location>
</feature>
<dbReference type="RefSeq" id="WP_011077491.1">
    <property type="nucleotide sequence ID" value="NC_004432.1"/>
</dbReference>